<dbReference type="InterPro" id="IPR051752">
    <property type="entry name" value="Mito_2-oxodicarb_carrier"/>
</dbReference>
<evidence type="ECO:0000256" key="6">
    <source>
        <dbReference type="ARBA" id="ARBA00022792"/>
    </source>
</evidence>
<dbReference type="PANTHER" id="PTHR46356:SF1">
    <property type="entry name" value="MITOCHONDRIAL 2-OXODICARBOXYLATE CARRIER"/>
    <property type="match status" value="1"/>
</dbReference>
<dbReference type="InterPro" id="IPR018108">
    <property type="entry name" value="MCP_transmembrane"/>
</dbReference>
<evidence type="ECO:0000256" key="13">
    <source>
        <dbReference type="ARBA" id="ARBA00046087"/>
    </source>
</evidence>
<comment type="subcellular location">
    <subcellularLocation>
        <location evidence="1">Mitochondrion inner membrane</location>
        <topology evidence="1">Multi-pass membrane protein</topology>
    </subcellularLocation>
</comment>
<dbReference type="OrthoDB" id="434783at2759"/>
<dbReference type="GO" id="GO:0005743">
    <property type="term" value="C:mitochondrial inner membrane"/>
    <property type="evidence" value="ECO:0007669"/>
    <property type="project" value="UniProtKB-SubCell"/>
</dbReference>
<comment type="function">
    <text evidence="13">Transports dicarboxylates across the inner membranes of mitochondria by a counter-exchange mechanism. Can transport 2-oxoadipate (2-oxohexanedioate), 2-oxoglutarate, adipate (hexanedioate), glutarate, and to a lesser extent, pimelate (heptanedioate), 2-oxopimelate (2-oxoheptanedioate), 2-aminoadipate (2-aminohexanedioate), oxaloacetate, and citrate. Plays a central role in catabolism of lysine, hydroxylysine, and tryptophan, by transporting common metabolite intermediates (such as 2-oxoadipate) into the mitochondria, where it is converted into acetyl-CoA and can enter the citric acid (TCA) cycle.</text>
</comment>
<evidence type="ECO:0000256" key="12">
    <source>
        <dbReference type="ARBA" id="ARBA00041874"/>
    </source>
</evidence>
<evidence type="ECO:0000313" key="23">
    <source>
        <dbReference type="Proteomes" id="UP001152798"/>
    </source>
</evidence>
<sequence>MGDYKQFLKDAAIQVGSGGSAGFVEVCIMHPLDVVKTRLQLQARVQINSPHHYSGIIDCFTKMQRHEGVFAFWKGIVPPILAETPKRAVKFVSFEQYKRFFMFGSPTATPLTFSLSGIFAGITEAFFVNPFEVVKIAIQSDKRHVKDVPSTWVIASRIVRNNGFGGHGLYRGISATAIRNGVFNGIYFGLYHSLKGKLPHSTQNPTYDLLYKLSLGFTSGVLGSCFNIPFDVAKSRIQGPQPVNGVIKYKTTFGTLKTVYLEEGWRALFKGLLPKVMRLGPGGAIMLVVYEHIHSLLTTRFSD</sequence>
<dbReference type="Proteomes" id="UP001152798">
    <property type="component" value="Chromosome 5"/>
</dbReference>
<evidence type="ECO:0000256" key="18">
    <source>
        <dbReference type="ARBA" id="ARBA00048920"/>
    </source>
</evidence>
<proteinExistence type="inferred from homology"/>
<evidence type="ECO:0000256" key="9">
    <source>
        <dbReference type="ARBA" id="ARBA00023136"/>
    </source>
</evidence>
<keyword evidence="5" id="KW-0677">Repeat</keyword>
<keyword evidence="4 20" id="KW-0812">Transmembrane</keyword>
<comment type="catalytic activity">
    <reaction evidence="15">
        <text>citrate(in) + 2-oxoglutarate(out) = citrate(out) + 2-oxoglutarate(in)</text>
        <dbReference type="Rhea" id="RHEA:71763"/>
        <dbReference type="ChEBI" id="CHEBI:16810"/>
        <dbReference type="ChEBI" id="CHEBI:16947"/>
    </reaction>
</comment>
<evidence type="ECO:0000256" key="16">
    <source>
        <dbReference type="ARBA" id="ARBA00048303"/>
    </source>
</evidence>
<comment type="similarity">
    <text evidence="2 21">Belongs to the mitochondrial carrier (TC 2.A.29) family.</text>
</comment>
<evidence type="ECO:0000256" key="5">
    <source>
        <dbReference type="ARBA" id="ARBA00022737"/>
    </source>
</evidence>
<evidence type="ECO:0000256" key="2">
    <source>
        <dbReference type="ARBA" id="ARBA00006375"/>
    </source>
</evidence>
<evidence type="ECO:0000256" key="15">
    <source>
        <dbReference type="ARBA" id="ARBA00048003"/>
    </source>
</evidence>
<dbReference type="AlphaFoldDB" id="A0A9P0HJ62"/>
<keyword evidence="23" id="KW-1185">Reference proteome</keyword>
<comment type="catalytic activity">
    <reaction evidence="14">
        <text>heptanedioate(in) + 2-oxoglutarate(out) = heptanedioate(out) + 2-oxoglutarate(in)</text>
        <dbReference type="Rhea" id="RHEA:71759"/>
        <dbReference type="ChEBI" id="CHEBI:16810"/>
        <dbReference type="ChEBI" id="CHEBI:36165"/>
    </reaction>
</comment>
<evidence type="ECO:0000256" key="8">
    <source>
        <dbReference type="ARBA" id="ARBA00023128"/>
    </source>
</evidence>
<comment type="catalytic activity">
    <reaction evidence="18">
        <text>glutarate(in) + 2-oxoglutarate(out) = glutarate(out) + 2-oxoglutarate(in)</text>
        <dbReference type="Rhea" id="RHEA:71751"/>
        <dbReference type="ChEBI" id="CHEBI:16810"/>
        <dbReference type="ChEBI" id="CHEBI:30921"/>
    </reaction>
</comment>
<feature type="repeat" description="Solcar" evidence="20">
    <location>
        <begin position="207"/>
        <end position="296"/>
    </location>
</feature>
<dbReference type="InterPro" id="IPR002067">
    <property type="entry name" value="MCP"/>
</dbReference>
<gene>
    <name evidence="22" type="ORF">NEZAVI_LOCUS11494</name>
</gene>
<dbReference type="PRINTS" id="PR00926">
    <property type="entry name" value="MITOCARRIER"/>
</dbReference>
<comment type="catalytic activity">
    <reaction evidence="16">
        <text>L-2-aminoadipate(in) + 2-oxoglutarate(out) = L-2-aminoadipate(out) + 2-oxoglutarate(in)</text>
        <dbReference type="Rhea" id="RHEA:71747"/>
        <dbReference type="ChEBI" id="CHEBI:16810"/>
        <dbReference type="ChEBI" id="CHEBI:58672"/>
    </reaction>
</comment>
<accession>A0A9P0HJ62</accession>
<evidence type="ECO:0000256" key="20">
    <source>
        <dbReference type="PROSITE-ProRule" id="PRU00282"/>
    </source>
</evidence>
<dbReference type="PANTHER" id="PTHR46356">
    <property type="entry name" value="MITOCHONDRIAL 2-OXODICARBOXYLATE CARRIER"/>
    <property type="match status" value="1"/>
</dbReference>
<keyword evidence="6" id="KW-0999">Mitochondrion inner membrane</keyword>
<keyword evidence="9 20" id="KW-0472">Membrane</keyword>
<evidence type="ECO:0000256" key="1">
    <source>
        <dbReference type="ARBA" id="ARBA00004448"/>
    </source>
</evidence>
<keyword evidence="8" id="KW-0496">Mitochondrion</keyword>
<comment type="catalytic activity">
    <reaction evidence="17">
        <text>2-oxoheptanedioate(in) + 2-oxoglutarate(out) = 2-oxoheptanedioate(out) + 2-oxoglutarate(in)</text>
        <dbReference type="Rhea" id="RHEA:71755"/>
        <dbReference type="ChEBI" id="CHEBI:16810"/>
        <dbReference type="ChEBI" id="CHEBI:72701"/>
    </reaction>
</comment>
<dbReference type="GO" id="GO:0055085">
    <property type="term" value="P:transmembrane transport"/>
    <property type="evidence" value="ECO:0007669"/>
    <property type="project" value="InterPro"/>
</dbReference>
<protein>
    <recommendedName>
        <fullName evidence="11">Mitochondrial 2-oxodicarboxylate carrier</fullName>
    </recommendedName>
    <alternativeName>
        <fullName evidence="12">Solute carrier family 25 member 21</fullName>
    </alternativeName>
</protein>
<evidence type="ECO:0000256" key="7">
    <source>
        <dbReference type="ARBA" id="ARBA00022989"/>
    </source>
</evidence>
<dbReference type="PROSITE" id="PS50920">
    <property type="entry name" value="SOLCAR"/>
    <property type="match status" value="3"/>
</dbReference>
<evidence type="ECO:0000256" key="10">
    <source>
        <dbReference type="ARBA" id="ARBA00036018"/>
    </source>
</evidence>
<dbReference type="Pfam" id="PF00153">
    <property type="entry name" value="Mito_carr"/>
    <property type="match status" value="3"/>
</dbReference>
<dbReference type="Gene3D" id="1.50.40.10">
    <property type="entry name" value="Mitochondrial carrier domain"/>
    <property type="match status" value="1"/>
</dbReference>
<evidence type="ECO:0000256" key="17">
    <source>
        <dbReference type="ARBA" id="ARBA00048581"/>
    </source>
</evidence>
<comment type="catalytic activity">
    <reaction evidence="19">
        <text>hexanedioate(in) + 2-oxoglutarate(out) = hexanedioate(out) + 2-oxoglutarate(in)</text>
        <dbReference type="Rhea" id="RHEA:71743"/>
        <dbReference type="ChEBI" id="CHEBI:16810"/>
        <dbReference type="ChEBI" id="CHEBI:17128"/>
    </reaction>
</comment>
<evidence type="ECO:0000256" key="3">
    <source>
        <dbReference type="ARBA" id="ARBA00022448"/>
    </source>
</evidence>
<dbReference type="SUPFAM" id="SSF103506">
    <property type="entry name" value="Mitochondrial carrier"/>
    <property type="match status" value="1"/>
</dbReference>
<name>A0A9P0HJ62_NEZVI</name>
<evidence type="ECO:0000256" key="14">
    <source>
        <dbReference type="ARBA" id="ARBA00047537"/>
    </source>
</evidence>
<evidence type="ECO:0000256" key="11">
    <source>
        <dbReference type="ARBA" id="ARBA00039747"/>
    </source>
</evidence>
<keyword evidence="3 21" id="KW-0813">Transport</keyword>
<feature type="repeat" description="Solcar" evidence="20">
    <location>
        <begin position="108"/>
        <end position="197"/>
    </location>
</feature>
<evidence type="ECO:0000256" key="21">
    <source>
        <dbReference type="RuleBase" id="RU000488"/>
    </source>
</evidence>
<dbReference type="EMBL" id="OV725081">
    <property type="protein sequence ID" value="CAH1402742.1"/>
    <property type="molecule type" value="Genomic_DNA"/>
</dbReference>
<evidence type="ECO:0000256" key="4">
    <source>
        <dbReference type="ARBA" id="ARBA00022692"/>
    </source>
</evidence>
<keyword evidence="7" id="KW-1133">Transmembrane helix</keyword>
<organism evidence="22 23">
    <name type="scientific">Nezara viridula</name>
    <name type="common">Southern green stink bug</name>
    <name type="synonym">Cimex viridulus</name>
    <dbReference type="NCBI Taxonomy" id="85310"/>
    <lineage>
        <taxon>Eukaryota</taxon>
        <taxon>Metazoa</taxon>
        <taxon>Ecdysozoa</taxon>
        <taxon>Arthropoda</taxon>
        <taxon>Hexapoda</taxon>
        <taxon>Insecta</taxon>
        <taxon>Pterygota</taxon>
        <taxon>Neoptera</taxon>
        <taxon>Paraneoptera</taxon>
        <taxon>Hemiptera</taxon>
        <taxon>Heteroptera</taxon>
        <taxon>Panheteroptera</taxon>
        <taxon>Pentatomomorpha</taxon>
        <taxon>Pentatomoidea</taxon>
        <taxon>Pentatomidae</taxon>
        <taxon>Pentatominae</taxon>
        <taxon>Nezara</taxon>
    </lineage>
</organism>
<evidence type="ECO:0000256" key="19">
    <source>
        <dbReference type="ARBA" id="ARBA00048998"/>
    </source>
</evidence>
<reference evidence="22" key="1">
    <citation type="submission" date="2022-01" db="EMBL/GenBank/DDBJ databases">
        <authorList>
            <person name="King R."/>
        </authorList>
    </citation>
    <scope>NUCLEOTIDE SEQUENCE</scope>
</reference>
<feature type="repeat" description="Solcar" evidence="20">
    <location>
        <begin position="9"/>
        <end position="100"/>
    </location>
</feature>
<dbReference type="InterPro" id="IPR023395">
    <property type="entry name" value="MCP_dom_sf"/>
</dbReference>
<comment type="catalytic activity">
    <reaction evidence="10">
        <text>2-oxoadipate(in) + 2-oxoglutarate(out) = 2-oxoadipate(out) + 2-oxoglutarate(in)</text>
        <dbReference type="Rhea" id="RHEA:71739"/>
        <dbReference type="ChEBI" id="CHEBI:16810"/>
        <dbReference type="ChEBI" id="CHEBI:57499"/>
    </reaction>
</comment>
<evidence type="ECO:0000313" key="22">
    <source>
        <dbReference type="EMBL" id="CAH1402742.1"/>
    </source>
</evidence>